<dbReference type="HAMAP" id="MF_00003">
    <property type="entry name" value="RbfA"/>
    <property type="match status" value="1"/>
</dbReference>
<evidence type="ECO:0000313" key="4">
    <source>
        <dbReference type="EMBL" id="WEG35912.1"/>
    </source>
</evidence>
<comment type="function">
    <text evidence="2">One of several proteins that assist in the late maturation steps of the functional core of the 30S ribosomal subunit. Associates with free 30S ribosomal subunits (but not with 30S subunits that are part of 70S ribosomes or polysomes). Required for efficient processing of 16S rRNA. May interact with the 5'-terminal helix region of 16S rRNA.</text>
</comment>
<feature type="region of interest" description="Disordered" evidence="3">
    <location>
        <begin position="116"/>
        <end position="135"/>
    </location>
</feature>
<keyword evidence="1 2" id="KW-0690">Ribosome biogenesis</keyword>
<organism evidence="4 5">
    <name type="scientific">Amygdalobacter indicium</name>
    <dbReference type="NCBI Taxonomy" id="3029272"/>
    <lineage>
        <taxon>Bacteria</taxon>
        <taxon>Bacillati</taxon>
        <taxon>Bacillota</taxon>
        <taxon>Clostridia</taxon>
        <taxon>Eubacteriales</taxon>
        <taxon>Oscillospiraceae</taxon>
        <taxon>Amygdalobacter</taxon>
    </lineage>
</organism>
<keyword evidence="5" id="KW-1185">Reference proteome</keyword>
<sequence length="135" mass="15284">MANIIRQKRVGDEICRILAKMCTDGTLRNLPLLTNCAAVEMNRDLTYARCYMSIPGSEAVKKATLQRLEKLKGFMRHEIMQQITLRQAPDLRFYLDTSLEYGMQIDAKLAEIKAQQADSPVTSATESTEPTEEVK</sequence>
<comment type="similarity">
    <text evidence="2">Belongs to the RbfA family.</text>
</comment>
<dbReference type="RefSeq" id="WP_315571968.1">
    <property type="nucleotide sequence ID" value="NZ_CP118868.1"/>
</dbReference>
<dbReference type="NCBIfam" id="TIGR00082">
    <property type="entry name" value="rbfA"/>
    <property type="match status" value="1"/>
</dbReference>
<dbReference type="InterPro" id="IPR023799">
    <property type="entry name" value="RbfA_dom_sf"/>
</dbReference>
<reference evidence="4 5" key="1">
    <citation type="submission" date="2023-02" db="EMBL/GenBank/DDBJ databases">
        <title>Novel Oscillospiraceae bacterial genomes.</title>
        <authorList>
            <person name="Srinivasan S."/>
            <person name="Austin M.N."/>
            <person name="Fiedler T.L."/>
            <person name="Strenk S.M."/>
            <person name="Agnew K.J."/>
            <person name="Nagana Gowda G.A."/>
            <person name="Raftery D."/>
            <person name="Beamer M.A."/>
            <person name="Achilles S.L."/>
            <person name="Wiesenfeld H.C."/>
            <person name="Fredricks D.N."/>
            <person name="Hillier S.L."/>
        </authorList>
    </citation>
    <scope>NUCLEOTIDE SEQUENCE [LARGE SCALE GENOMIC DNA]</scope>
    <source>
        <strain evidence="4 5">CHIC02 1186E3-8</strain>
    </source>
</reference>
<dbReference type="EMBL" id="CP118868">
    <property type="protein sequence ID" value="WEG35912.1"/>
    <property type="molecule type" value="Genomic_DNA"/>
</dbReference>
<comment type="subunit">
    <text evidence="2">Monomer. Binds 30S ribosomal subunits, but not 50S ribosomal subunits or 70S ribosomes.</text>
</comment>
<name>A0ABY8C930_9FIRM</name>
<dbReference type="SUPFAM" id="SSF89919">
    <property type="entry name" value="Ribosome-binding factor A, RbfA"/>
    <property type="match status" value="1"/>
</dbReference>
<evidence type="ECO:0000256" key="1">
    <source>
        <dbReference type="ARBA" id="ARBA00022517"/>
    </source>
</evidence>
<feature type="compositionally biased region" description="Low complexity" evidence="3">
    <location>
        <begin position="119"/>
        <end position="128"/>
    </location>
</feature>
<keyword evidence="2" id="KW-0963">Cytoplasm</keyword>
<dbReference type="PANTHER" id="PTHR33515:SF1">
    <property type="entry name" value="RIBOSOME-BINDING FACTOR A, CHLOROPLASTIC-RELATED"/>
    <property type="match status" value="1"/>
</dbReference>
<gene>
    <name evidence="2 4" type="primary">rbfA</name>
    <name evidence="4" type="ORF">PYS61_01725</name>
</gene>
<dbReference type="PANTHER" id="PTHR33515">
    <property type="entry name" value="RIBOSOME-BINDING FACTOR A, CHLOROPLASTIC-RELATED"/>
    <property type="match status" value="1"/>
</dbReference>
<dbReference type="Pfam" id="PF02033">
    <property type="entry name" value="RBFA"/>
    <property type="match status" value="1"/>
</dbReference>
<protein>
    <recommendedName>
        <fullName evidence="2">Ribosome-binding factor A</fullName>
    </recommendedName>
</protein>
<dbReference type="PROSITE" id="PS01319">
    <property type="entry name" value="RBFA"/>
    <property type="match status" value="1"/>
</dbReference>
<dbReference type="Gene3D" id="3.30.300.20">
    <property type="match status" value="1"/>
</dbReference>
<accession>A0ABY8C930</accession>
<proteinExistence type="inferred from homology"/>
<dbReference type="Proteomes" id="UP001220478">
    <property type="component" value="Chromosome"/>
</dbReference>
<dbReference type="InterPro" id="IPR015946">
    <property type="entry name" value="KH_dom-like_a/b"/>
</dbReference>
<evidence type="ECO:0000313" key="5">
    <source>
        <dbReference type="Proteomes" id="UP001220478"/>
    </source>
</evidence>
<dbReference type="InterPro" id="IPR020053">
    <property type="entry name" value="Ribosome-bd_factorA_CS"/>
</dbReference>
<evidence type="ECO:0000256" key="2">
    <source>
        <dbReference type="HAMAP-Rule" id="MF_00003"/>
    </source>
</evidence>
<evidence type="ECO:0000256" key="3">
    <source>
        <dbReference type="SAM" id="MobiDB-lite"/>
    </source>
</evidence>
<dbReference type="InterPro" id="IPR000238">
    <property type="entry name" value="RbfA"/>
</dbReference>
<comment type="subcellular location">
    <subcellularLocation>
        <location evidence="2">Cytoplasm</location>
    </subcellularLocation>
</comment>